<keyword evidence="5" id="KW-0539">Nucleus</keyword>
<dbReference type="GeneID" id="25990418"/>
<dbReference type="GO" id="GO:0030692">
    <property type="term" value="C:Noc4p-Nop14p complex"/>
    <property type="evidence" value="ECO:0007669"/>
    <property type="project" value="TreeGrafter"/>
</dbReference>
<feature type="compositionally biased region" description="Basic and acidic residues" evidence="7">
    <location>
        <begin position="97"/>
        <end position="113"/>
    </location>
</feature>
<dbReference type="KEGG" id="tasa:A1Q1_06906"/>
<feature type="region of interest" description="Disordered" evidence="7">
    <location>
        <begin position="322"/>
        <end position="491"/>
    </location>
</feature>
<reference evidence="8 9" key="1">
    <citation type="journal article" date="2012" name="Eukaryot. Cell">
        <title>Draft genome sequence of CBS 2479, the standard type strain of Trichosporon asahii.</title>
        <authorList>
            <person name="Yang R.Y."/>
            <person name="Li H.T."/>
            <person name="Zhu H."/>
            <person name="Zhou G.P."/>
            <person name="Wang M."/>
            <person name="Wang L."/>
        </authorList>
    </citation>
    <scope>NUCLEOTIDE SEQUENCE [LARGE SCALE GENOMIC DNA]</scope>
    <source>
        <strain evidence="9">ATCC 90039 / CBS 2479 / JCM 2466 / KCTC 7840 / NCYC 2677 / UAMH 7654</strain>
    </source>
</reference>
<feature type="compositionally biased region" description="Basic and acidic residues" evidence="7">
    <location>
        <begin position="35"/>
        <end position="45"/>
    </location>
</feature>
<dbReference type="HOGENOM" id="CLU_008874_0_0_1"/>
<feature type="compositionally biased region" description="Acidic residues" evidence="7">
    <location>
        <begin position="413"/>
        <end position="450"/>
    </location>
</feature>
<dbReference type="PANTHER" id="PTHR23183:SF0">
    <property type="entry name" value="NUCLEOLAR PROTEIN 14"/>
    <property type="match status" value="1"/>
</dbReference>
<dbReference type="Pfam" id="PF04147">
    <property type="entry name" value="Nop14"/>
    <property type="match status" value="1"/>
</dbReference>
<evidence type="ECO:0000256" key="1">
    <source>
        <dbReference type="ARBA" id="ARBA00004604"/>
    </source>
</evidence>
<feature type="compositionally biased region" description="Acidic residues" evidence="7">
    <location>
        <begin position="209"/>
        <end position="218"/>
    </location>
</feature>
<dbReference type="PANTHER" id="PTHR23183">
    <property type="entry name" value="NOP14"/>
    <property type="match status" value="1"/>
</dbReference>
<evidence type="ECO:0000256" key="4">
    <source>
        <dbReference type="ARBA" id="ARBA00022552"/>
    </source>
</evidence>
<gene>
    <name evidence="8" type="ORF">A1Q1_06906</name>
</gene>
<dbReference type="RefSeq" id="XP_014182630.1">
    <property type="nucleotide sequence ID" value="XM_014327155.1"/>
</dbReference>
<keyword evidence="3" id="KW-0690">Ribosome biogenesis</keyword>
<evidence type="ECO:0000256" key="5">
    <source>
        <dbReference type="ARBA" id="ARBA00023242"/>
    </source>
</evidence>
<feature type="region of interest" description="Disordered" evidence="7">
    <location>
        <begin position="63"/>
        <end position="119"/>
    </location>
</feature>
<protein>
    <submittedName>
        <fullName evidence="8">Nucleolar protein, Nop14p</fullName>
    </submittedName>
</protein>
<feature type="region of interest" description="Disordered" evidence="7">
    <location>
        <begin position="892"/>
        <end position="930"/>
    </location>
</feature>
<organism evidence="8 9">
    <name type="scientific">Trichosporon asahii var. asahii (strain ATCC 90039 / CBS 2479 / JCM 2466 / KCTC 7840 / NBRC 103889/ NCYC 2677 / UAMH 7654)</name>
    <name type="common">Yeast</name>
    <dbReference type="NCBI Taxonomy" id="1186058"/>
    <lineage>
        <taxon>Eukaryota</taxon>
        <taxon>Fungi</taxon>
        <taxon>Dikarya</taxon>
        <taxon>Basidiomycota</taxon>
        <taxon>Agaricomycotina</taxon>
        <taxon>Tremellomycetes</taxon>
        <taxon>Trichosporonales</taxon>
        <taxon>Trichosporonaceae</taxon>
        <taxon>Trichosporon</taxon>
    </lineage>
</organism>
<feature type="compositionally biased region" description="Basic residues" evidence="7">
    <location>
        <begin position="479"/>
        <end position="489"/>
    </location>
</feature>
<dbReference type="AlphaFoldDB" id="J6F4C7"/>
<comment type="function">
    <text evidence="6">Involved in nucleolar processing of pre-18S ribosomal RNA. Has a role in the nuclear export of 40S pre-ribosomal subunit to the cytoplasm.</text>
</comment>
<feature type="compositionally biased region" description="Acidic residues" evidence="7">
    <location>
        <begin position="457"/>
        <end position="475"/>
    </location>
</feature>
<feature type="region of interest" description="Disordered" evidence="7">
    <location>
        <begin position="13"/>
        <end position="45"/>
    </location>
</feature>
<dbReference type="VEuPathDB" id="FungiDB:A1Q1_06906"/>
<proteinExistence type="inferred from homology"/>
<comment type="subcellular location">
    <subcellularLocation>
        <location evidence="1">Nucleus</location>
        <location evidence="1">Nucleolus</location>
    </subcellularLocation>
</comment>
<evidence type="ECO:0000313" key="9">
    <source>
        <dbReference type="Proteomes" id="UP000002748"/>
    </source>
</evidence>
<dbReference type="GO" id="GO:0030490">
    <property type="term" value="P:maturation of SSU-rRNA"/>
    <property type="evidence" value="ECO:0007669"/>
    <property type="project" value="TreeGrafter"/>
</dbReference>
<feature type="compositionally biased region" description="Basic and acidic residues" evidence="7">
    <location>
        <begin position="231"/>
        <end position="266"/>
    </location>
</feature>
<sequence length="930" mass="102826">MAPSQLQQLKAALNSAGLNRKSGGKKDTKKKKGGKSQDVDRAKKAAKLDEIRAKFNKFDERETKTKHDVGGRNLKGVVGRPAASRQAGIEQTLLQEHNLKDHTGTFRDRRFGESDPTMSLEDRMLERYTRERQRGQGKKGMFNLEDDDNLFGDDDDGFALGGLTHGGRSVMDLPGDDFVAQGFGEDDEEETNGAIDRRQVMRNHFGGFGDEEEDEEMVSYDARGSELTQQPERKKTKQEVMSEIIAKSKEYKMERQREKEADAEMREELDENLDDIRALIAGGTATVKPEVQLPGTQRTAPAMADEINDDGYDQFVRSLAFDARAKPKDRTKTEEEQAMEEKERLEAAEAKRLRRMRGEDSEDEDGPSNKRRKGDRAPEADDLGDDFMGDVDEDGGISLLGKGITREAIEQDAGSDSESDSQEGDSDEEGSEDDEDGEIDVDGEVSDSDAGEFAGSDMEDLDSDAEEDSEEESEDELPRKRKDKGKGKAKAPAVKEIPYTFPCPATVEEFEECLEGLDNSALPIVVTRIRAIHHPSLAQGNKEKLQDFLGVLLDYILILASEDEPPFDSISSLNPHLAALVKLNPIAAAHQFLAKLTLMQKNLQRGLTKGPSSPDSKTLPGAAELIILRLIGTLWSTSDFSHPVAQAAELLIGQYLSQSRIRSTRDVASGLFLSSVISQYEAQSKRMVPEAINFIANSLLALLPRKKAAGKCTAFPDLLACDITMKTGAEPSKPAKLAAALTEDNEQVKSDLVAVALGLISTLATMSSENPGYIELFTPLQKLMTDIRVAKLAPALKAQIETATTQLGKQLMFAKQARAPLMLQDHKPVPIATYAPKFEADFAPGKHYDPDVERNAVAKLKAQYKKEKKGAMRELRKDNRFLAAEKAREQAAKDAEYNAKMRKAVGGLNDERAEEKQMEKEKKREKRRRG</sequence>
<feature type="compositionally biased region" description="Acidic residues" evidence="7">
    <location>
        <begin position="380"/>
        <end position="395"/>
    </location>
</feature>
<dbReference type="Proteomes" id="UP000002748">
    <property type="component" value="Unassembled WGS sequence"/>
</dbReference>
<dbReference type="EMBL" id="ALBS01000044">
    <property type="protein sequence ID" value="EJT51859.1"/>
    <property type="molecule type" value="Genomic_DNA"/>
</dbReference>
<feature type="compositionally biased region" description="Basic and acidic residues" evidence="7">
    <location>
        <begin position="323"/>
        <end position="359"/>
    </location>
</feature>
<evidence type="ECO:0000256" key="3">
    <source>
        <dbReference type="ARBA" id="ARBA00022517"/>
    </source>
</evidence>
<keyword evidence="4" id="KW-0698">rRNA processing</keyword>
<accession>J6F4C7</accession>
<name>J6F4C7_TRIAS</name>
<evidence type="ECO:0000256" key="6">
    <source>
        <dbReference type="ARBA" id="ARBA00024695"/>
    </source>
</evidence>
<evidence type="ECO:0000313" key="8">
    <source>
        <dbReference type="EMBL" id="EJT51859.1"/>
    </source>
</evidence>
<feature type="compositionally biased region" description="Basic and acidic residues" evidence="7">
    <location>
        <begin position="909"/>
        <end position="922"/>
    </location>
</feature>
<evidence type="ECO:0000256" key="7">
    <source>
        <dbReference type="SAM" id="MobiDB-lite"/>
    </source>
</evidence>
<feature type="region of interest" description="Disordered" evidence="7">
    <location>
        <begin position="169"/>
        <end position="269"/>
    </location>
</feature>
<evidence type="ECO:0000256" key="2">
    <source>
        <dbReference type="ARBA" id="ARBA00007466"/>
    </source>
</evidence>
<dbReference type="OrthoDB" id="441771at2759"/>
<dbReference type="GO" id="GO:0032040">
    <property type="term" value="C:small-subunit processome"/>
    <property type="evidence" value="ECO:0007669"/>
    <property type="project" value="InterPro"/>
</dbReference>
<comment type="caution">
    <text evidence="8">The sequence shown here is derived from an EMBL/GenBank/DDBJ whole genome shotgun (WGS) entry which is preliminary data.</text>
</comment>
<comment type="similarity">
    <text evidence="2">Belongs to the NOP14 family.</text>
</comment>
<dbReference type="InterPro" id="IPR007276">
    <property type="entry name" value="Nop14"/>
</dbReference>
<feature type="region of interest" description="Disordered" evidence="7">
    <location>
        <begin position="283"/>
        <end position="306"/>
    </location>
</feature>